<sequence>MNQSTKASASGREALARAENSSLPKAPQSTKASASGREALARAESTRGPR</sequence>
<accession>A0A0C2D3W2</accession>
<organism evidence="2 3">
    <name type="scientific">Enhygromyxa salina</name>
    <dbReference type="NCBI Taxonomy" id="215803"/>
    <lineage>
        <taxon>Bacteria</taxon>
        <taxon>Pseudomonadati</taxon>
        <taxon>Myxococcota</taxon>
        <taxon>Polyangia</taxon>
        <taxon>Nannocystales</taxon>
        <taxon>Nannocystaceae</taxon>
        <taxon>Enhygromyxa</taxon>
    </lineage>
</organism>
<proteinExistence type="predicted"/>
<dbReference type="EMBL" id="JMCC02000066">
    <property type="protein sequence ID" value="KIG14792.1"/>
    <property type="molecule type" value="Genomic_DNA"/>
</dbReference>
<dbReference type="AlphaFoldDB" id="A0A0C2D3W2"/>
<comment type="caution">
    <text evidence="2">The sequence shown here is derived from an EMBL/GenBank/DDBJ whole genome shotgun (WGS) entry which is preliminary data.</text>
</comment>
<dbReference type="Proteomes" id="UP000031599">
    <property type="component" value="Unassembled WGS sequence"/>
</dbReference>
<evidence type="ECO:0000256" key="1">
    <source>
        <dbReference type="SAM" id="MobiDB-lite"/>
    </source>
</evidence>
<feature type="compositionally biased region" description="Polar residues" evidence="1">
    <location>
        <begin position="19"/>
        <end position="33"/>
    </location>
</feature>
<reference evidence="2 3" key="1">
    <citation type="submission" date="2014-12" db="EMBL/GenBank/DDBJ databases">
        <title>Genome assembly of Enhygromyxa salina DSM 15201.</title>
        <authorList>
            <person name="Sharma G."/>
            <person name="Subramanian S."/>
        </authorList>
    </citation>
    <scope>NUCLEOTIDE SEQUENCE [LARGE SCALE GENOMIC DNA]</scope>
    <source>
        <strain evidence="2 3">DSM 15201</strain>
    </source>
</reference>
<gene>
    <name evidence="2" type="ORF">DB30_06378</name>
</gene>
<name>A0A0C2D3W2_9BACT</name>
<feature type="compositionally biased region" description="Basic and acidic residues" evidence="1">
    <location>
        <begin position="39"/>
        <end position="50"/>
    </location>
</feature>
<evidence type="ECO:0000313" key="3">
    <source>
        <dbReference type="Proteomes" id="UP000031599"/>
    </source>
</evidence>
<protein>
    <submittedName>
        <fullName evidence="2">Uncharacterized protein</fullName>
    </submittedName>
</protein>
<feature type="region of interest" description="Disordered" evidence="1">
    <location>
        <begin position="1"/>
        <end position="50"/>
    </location>
</feature>
<evidence type="ECO:0000313" key="2">
    <source>
        <dbReference type="EMBL" id="KIG14792.1"/>
    </source>
</evidence>